<organism evidence="8 9">
    <name type="scientific">Variovorax ginsengisoli</name>
    <dbReference type="NCBI Taxonomy" id="363844"/>
    <lineage>
        <taxon>Bacteria</taxon>
        <taxon>Pseudomonadati</taxon>
        <taxon>Pseudomonadota</taxon>
        <taxon>Betaproteobacteria</taxon>
        <taxon>Burkholderiales</taxon>
        <taxon>Comamonadaceae</taxon>
        <taxon>Variovorax</taxon>
    </lineage>
</organism>
<evidence type="ECO:0000256" key="3">
    <source>
        <dbReference type="ARBA" id="ARBA00022692"/>
    </source>
</evidence>
<gene>
    <name evidence="8" type="ORF">Q2T77_33490</name>
</gene>
<reference evidence="8" key="1">
    <citation type="submission" date="2023-06" db="EMBL/GenBank/DDBJ databases">
        <authorList>
            <person name="Jiang Y."/>
            <person name="Liu Q."/>
        </authorList>
    </citation>
    <scope>NUCLEOTIDE SEQUENCE</scope>
    <source>
        <strain evidence="8">CGMCC 1.12090</strain>
    </source>
</reference>
<comment type="subcellular location">
    <subcellularLocation>
        <location evidence="1">Cell membrane</location>
    </subcellularLocation>
</comment>
<protein>
    <submittedName>
        <fullName evidence="8">Flagellar biosynthetic protein FliO</fullName>
    </submittedName>
</protein>
<dbReference type="Proteomes" id="UP001169027">
    <property type="component" value="Unassembled WGS sequence"/>
</dbReference>
<comment type="caution">
    <text evidence="8">The sequence shown here is derived from an EMBL/GenBank/DDBJ whole genome shotgun (WGS) entry which is preliminary data.</text>
</comment>
<keyword evidence="8" id="KW-0966">Cell projection</keyword>
<dbReference type="RefSeq" id="WP_301815480.1">
    <property type="nucleotide sequence ID" value="NZ_JAUJZH010000036.1"/>
</dbReference>
<keyword evidence="9" id="KW-1185">Reference proteome</keyword>
<evidence type="ECO:0000256" key="4">
    <source>
        <dbReference type="ARBA" id="ARBA00022989"/>
    </source>
</evidence>
<sequence>MVVNSARVGMQVACLATALFLGGIAPHPAMAELQTDAQTAQARPRVSGLPASIPVQREATDPDSMSAGSAAWITLGVVAAFLTVALSLARARMRTPNQRGTQGLQHGRFRRLLGGKPSAGIDHMATTRLSPSHSLHVVEWEGRRILLGCSTQSIQLLAEVPARDADSKVAP</sequence>
<keyword evidence="2" id="KW-1003">Cell membrane</keyword>
<keyword evidence="8" id="KW-0969">Cilium</keyword>
<evidence type="ECO:0000256" key="1">
    <source>
        <dbReference type="ARBA" id="ARBA00004236"/>
    </source>
</evidence>
<keyword evidence="7" id="KW-0732">Signal</keyword>
<dbReference type="InterPro" id="IPR022781">
    <property type="entry name" value="Flagellar_biosynth_FliO"/>
</dbReference>
<accession>A0ABT8SE36</accession>
<evidence type="ECO:0000256" key="6">
    <source>
        <dbReference type="SAM" id="Phobius"/>
    </source>
</evidence>
<keyword evidence="4 6" id="KW-1133">Transmembrane helix</keyword>
<evidence type="ECO:0000256" key="7">
    <source>
        <dbReference type="SAM" id="SignalP"/>
    </source>
</evidence>
<proteinExistence type="predicted"/>
<evidence type="ECO:0000313" key="8">
    <source>
        <dbReference type="EMBL" id="MDO1537192.1"/>
    </source>
</evidence>
<keyword evidence="3 6" id="KW-0812">Transmembrane</keyword>
<dbReference type="EMBL" id="JAUKVY010000036">
    <property type="protein sequence ID" value="MDO1537192.1"/>
    <property type="molecule type" value="Genomic_DNA"/>
</dbReference>
<name>A0ABT8SE36_9BURK</name>
<feature type="signal peptide" evidence="7">
    <location>
        <begin position="1"/>
        <end position="31"/>
    </location>
</feature>
<dbReference type="Pfam" id="PF04347">
    <property type="entry name" value="FliO"/>
    <property type="match status" value="1"/>
</dbReference>
<feature type="chain" id="PRO_5047335327" evidence="7">
    <location>
        <begin position="32"/>
        <end position="171"/>
    </location>
</feature>
<keyword evidence="5 6" id="KW-0472">Membrane</keyword>
<evidence type="ECO:0000313" key="9">
    <source>
        <dbReference type="Proteomes" id="UP001169027"/>
    </source>
</evidence>
<feature type="transmembrane region" description="Helical" evidence="6">
    <location>
        <begin position="70"/>
        <end position="89"/>
    </location>
</feature>
<evidence type="ECO:0000256" key="5">
    <source>
        <dbReference type="ARBA" id="ARBA00023136"/>
    </source>
</evidence>
<keyword evidence="8" id="KW-0282">Flagellum</keyword>
<evidence type="ECO:0000256" key="2">
    <source>
        <dbReference type="ARBA" id="ARBA00022475"/>
    </source>
</evidence>